<proteinExistence type="predicted"/>
<gene>
    <name evidence="2" type="ORF">VIBNISOn1_830079</name>
</gene>
<protein>
    <submittedName>
        <fullName evidence="2">Uncharacterized protein</fullName>
    </submittedName>
</protein>
<evidence type="ECO:0000313" key="3">
    <source>
        <dbReference type="Proteomes" id="UP000018211"/>
    </source>
</evidence>
<feature type="signal peptide" evidence="1">
    <location>
        <begin position="1"/>
        <end position="22"/>
    </location>
</feature>
<reference evidence="2 3" key="1">
    <citation type="journal article" date="2013" name="ISME J.">
        <title>Comparative genomics of pathogenic lineages of Vibrio nigripulchritudo identifies virulence-associated traits.</title>
        <authorList>
            <person name="Goudenege D."/>
            <person name="Labreuche Y."/>
            <person name="Krin E."/>
            <person name="Ansquer D."/>
            <person name="Mangenot S."/>
            <person name="Calteau A."/>
            <person name="Medigue C."/>
            <person name="Mazel D."/>
            <person name="Polz M.F."/>
            <person name="Le Roux F."/>
        </authorList>
    </citation>
    <scope>NUCLEOTIDE SEQUENCE [LARGE SCALE GENOMIC DNA]</scope>
    <source>
        <strain evidence="2 3">SOn1</strain>
    </source>
</reference>
<name>A0AAV2VXW7_9VIBR</name>
<accession>A0AAV2VXW7</accession>
<evidence type="ECO:0000313" key="2">
    <source>
        <dbReference type="EMBL" id="CCO49521.1"/>
    </source>
</evidence>
<keyword evidence="1" id="KW-0732">Signal</keyword>
<organism evidence="2 3">
    <name type="scientific">Vibrio nigripulchritudo SOn1</name>
    <dbReference type="NCBI Taxonomy" id="1238450"/>
    <lineage>
        <taxon>Bacteria</taxon>
        <taxon>Pseudomonadati</taxon>
        <taxon>Pseudomonadota</taxon>
        <taxon>Gammaproteobacteria</taxon>
        <taxon>Vibrionales</taxon>
        <taxon>Vibrionaceae</taxon>
        <taxon>Vibrio</taxon>
    </lineage>
</organism>
<feature type="chain" id="PRO_5043696629" evidence="1">
    <location>
        <begin position="23"/>
        <end position="110"/>
    </location>
</feature>
<dbReference type="EMBL" id="CAOF01000179">
    <property type="protein sequence ID" value="CCO49521.1"/>
    <property type="molecule type" value="Genomic_DNA"/>
</dbReference>
<evidence type="ECO:0000256" key="1">
    <source>
        <dbReference type="SAM" id="SignalP"/>
    </source>
</evidence>
<dbReference type="Proteomes" id="UP000018211">
    <property type="component" value="Unassembled WGS sequence"/>
</dbReference>
<sequence length="110" mass="11898">MKRLIQLTMISSMLLTSNVALAKGSGWRDIKQIGCHLNDGTCYANLDAAVGPAKCNSTSIRWNKDNAASGKETLSLLMTASAAGKKVSFNVVDTCYGNYPTFNYIVVQMQ</sequence>
<dbReference type="AlphaFoldDB" id="A0AAV2VXW7"/>
<dbReference type="RefSeq" id="WP_022613612.1">
    <property type="nucleotide sequence ID" value="NZ_LK391965.1"/>
</dbReference>
<comment type="caution">
    <text evidence="2">The sequence shown here is derived from an EMBL/GenBank/DDBJ whole genome shotgun (WGS) entry which is preliminary data.</text>
</comment>